<dbReference type="GO" id="GO:0000271">
    <property type="term" value="P:polysaccharide biosynthetic process"/>
    <property type="evidence" value="ECO:0007669"/>
    <property type="project" value="TreeGrafter"/>
</dbReference>
<keyword evidence="1" id="KW-0472">Membrane</keyword>
<feature type="domain" description="Acyltransferase 3" evidence="2">
    <location>
        <begin position="7"/>
        <end position="169"/>
    </location>
</feature>
<dbReference type="AlphaFoldDB" id="A0A383CPB6"/>
<organism evidence="3">
    <name type="scientific">marine metagenome</name>
    <dbReference type="NCBI Taxonomy" id="408172"/>
    <lineage>
        <taxon>unclassified sequences</taxon>
        <taxon>metagenomes</taxon>
        <taxon>ecological metagenomes</taxon>
    </lineage>
</organism>
<dbReference type="InterPro" id="IPR050879">
    <property type="entry name" value="Acyltransferase_3"/>
</dbReference>
<proteinExistence type="predicted"/>
<accession>A0A383CPB6</accession>
<evidence type="ECO:0000313" key="3">
    <source>
        <dbReference type="EMBL" id="SVE33870.1"/>
    </source>
</evidence>
<keyword evidence="1" id="KW-0812">Transmembrane</keyword>
<feature type="transmembrane region" description="Helical" evidence="1">
    <location>
        <begin position="37"/>
        <end position="59"/>
    </location>
</feature>
<feature type="non-terminal residue" evidence="3">
    <location>
        <position position="176"/>
    </location>
</feature>
<dbReference type="GO" id="GO:0016020">
    <property type="term" value="C:membrane"/>
    <property type="evidence" value="ECO:0007669"/>
    <property type="project" value="TreeGrafter"/>
</dbReference>
<dbReference type="Pfam" id="PF01757">
    <property type="entry name" value="Acyl_transf_3"/>
    <property type="match status" value="1"/>
</dbReference>
<name>A0A383CPB6_9ZZZZ</name>
<evidence type="ECO:0000256" key="1">
    <source>
        <dbReference type="SAM" id="Phobius"/>
    </source>
</evidence>
<keyword evidence="1" id="KW-1133">Transmembrane helix</keyword>
<gene>
    <name evidence="3" type="ORF">METZ01_LOCUS486724</name>
</gene>
<feature type="transmembrane region" description="Helical" evidence="1">
    <location>
        <begin position="155"/>
        <end position="175"/>
    </location>
</feature>
<evidence type="ECO:0000259" key="2">
    <source>
        <dbReference type="Pfam" id="PF01757"/>
    </source>
</evidence>
<dbReference type="PANTHER" id="PTHR23028:SF53">
    <property type="entry name" value="ACYL_TRANSF_3 DOMAIN-CONTAINING PROTEIN"/>
    <property type="match status" value="1"/>
</dbReference>
<protein>
    <recommendedName>
        <fullName evidence="2">Acyltransferase 3 domain-containing protein</fullName>
    </recommendedName>
</protein>
<dbReference type="EMBL" id="UINC01210422">
    <property type="protein sequence ID" value="SVE33870.1"/>
    <property type="molecule type" value="Genomic_DNA"/>
</dbReference>
<reference evidence="3" key="1">
    <citation type="submission" date="2018-05" db="EMBL/GenBank/DDBJ databases">
        <authorList>
            <person name="Lanie J.A."/>
            <person name="Ng W.-L."/>
            <person name="Kazmierczak K.M."/>
            <person name="Andrzejewski T.M."/>
            <person name="Davidsen T.M."/>
            <person name="Wayne K.J."/>
            <person name="Tettelin H."/>
            <person name="Glass J.I."/>
            <person name="Rusch D."/>
            <person name="Podicherti R."/>
            <person name="Tsui H.-C.T."/>
            <person name="Winkler M.E."/>
        </authorList>
    </citation>
    <scope>NUCLEOTIDE SEQUENCE</scope>
</reference>
<dbReference type="PANTHER" id="PTHR23028">
    <property type="entry name" value="ACETYLTRANSFERASE"/>
    <property type="match status" value="1"/>
</dbReference>
<dbReference type="InterPro" id="IPR002656">
    <property type="entry name" value="Acyl_transf_3_dom"/>
</dbReference>
<feature type="transmembrane region" description="Helical" evidence="1">
    <location>
        <begin position="80"/>
        <end position="113"/>
    </location>
</feature>
<dbReference type="GO" id="GO:0016747">
    <property type="term" value="F:acyltransferase activity, transferring groups other than amino-acyl groups"/>
    <property type="evidence" value="ECO:0007669"/>
    <property type="project" value="InterPro"/>
</dbReference>
<sequence length="176" mass="20569">MTKNRYIGLDYVRGISALSVAICHYLMRIDVLPAYELIAAIAVEAFFPLSGFVLAKQIIRVTQTRQDLRIFLVRRWMRTLPPYIVALLAISVFLDQLFTVEFLGYLFFINYATLGIDIQDFYPVAWSLAVEEWYYILFPAFLIVMTIKTVRRKHLLAFSLIFVVFFLLLRLGIFYS</sequence>
<feature type="transmembrane region" description="Helical" evidence="1">
    <location>
        <begin position="12"/>
        <end position="31"/>
    </location>
</feature>